<feature type="domain" description="Ubiquitin-like" evidence="5">
    <location>
        <begin position="26"/>
        <end position="97"/>
    </location>
</feature>
<organism evidence="6 7">
    <name type="scientific">Hymenochirus boettgeri</name>
    <name type="common">Congo dwarf clawed frog</name>
    <dbReference type="NCBI Taxonomy" id="247094"/>
    <lineage>
        <taxon>Eukaryota</taxon>
        <taxon>Metazoa</taxon>
        <taxon>Chordata</taxon>
        <taxon>Craniata</taxon>
        <taxon>Vertebrata</taxon>
        <taxon>Euteleostomi</taxon>
        <taxon>Amphibia</taxon>
        <taxon>Batrachia</taxon>
        <taxon>Anura</taxon>
        <taxon>Pipoidea</taxon>
        <taxon>Pipidae</taxon>
        <taxon>Pipinae</taxon>
        <taxon>Hymenochirus</taxon>
    </lineage>
</organism>
<evidence type="ECO:0000259" key="5">
    <source>
        <dbReference type="PROSITE" id="PS50053"/>
    </source>
</evidence>
<accession>A0A8T2JZE5</accession>
<gene>
    <name evidence="6" type="ORF">GDO86_015030</name>
</gene>
<dbReference type="GO" id="GO:0071816">
    <property type="term" value="P:tail-anchored membrane protein insertion into ER membrane"/>
    <property type="evidence" value="ECO:0007669"/>
    <property type="project" value="TreeGrafter"/>
</dbReference>
<dbReference type="Gene3D" id="3.10.20.90">
    <property type="entry name" value="Phosphatidylinositol 3-kinase Catalytic Subunit, Chain A, domain 1"/>
    <property type="match status" value="1"/>
</dbReference>
<keyword evidence="7" id="KW-1185">Reference proteome</keyword>
<dbReference type="GO" id="GO:0051087">
    <property type="term" value="F:protein-folding chaperone binding"/>
    <property type="evidence" value="ECO:0007669"/>
    <property type="project" value="TreeGrafter"/>
</dbReference>
<dbReference type="InterPro" id="IPR000626">
    <property type="entry name" value="Ubiquitin-like_dom"/>
</dbReference>
<dbReference type="Proteomes" id="UP000812440">
    <property type="component" value="Chromosome 8_10"/>
</dbReference>
<sequence>MVFFRGSSFFAARRLLDGVSWLDVEMQLTVKALKGRETIIQVSESDTVLSVKRLVEEKLQVPVSQQRLLYRGKALADEHSLSYYSIGPGSRLNLMVKDHMAQESPNGGNAVWKSLGVLLRNHFSPADAERVLECVQKDYERSLSLLSLDDIERLATRILHPQFSEAIDLGFLD</sequence>
<dbReference type="GO" id="GO:0006620">
    <property type="term" value="P:post-translational protein targeting to endoplasmic reticulum membrane"/>
    <property type="evidence" value="ECO:0007669"/>
    <property type="project" value="InterPro"/>
</dbReference>
<evidence type="ECO:0000256" key="1">
    <source>
        <dbReference type="ARBA" id="ARBA00004514"/>
    </source>
</evidence>
<dbReference type="EMBL" id="JAACNH010000003">
    <property type="protein sequence ID" value="KAG8447761.1"/>
    <property type="molecule type" value="Genomic_DNA"/>
</dbReference>
<dbReference type="InterPro" id="IPR044724">
    <property type="entry name" value="Ubl_UBL4A-like"/>
</dbReference>
<dbReference type="OrthoDB" id="417450at2759"/>
<dbReference type="Pfam" id="PF17840">
    <property type="entry name" value="Tugs"/>
    <property type="match status" value="1"/>
</dbReference>
<evidence type="ECO:0000313" key="7">
    <source>
        <dbReference type="Proteomes" id="UP000812440"/>
    </source>
</evidence>
<dbReference type="InterPro" id="IPR041421">
    <property type="entry name" value="Ubl4_C_TUGS"/>
</dbReference>
<comment type="subunit">
    <text evidence="4">Component of the BAG6/BAT3 complex.</text>
</comment>
<evidence type="ECO:0000256" key="4">
    <source>
        <dbReference type="ARBA" id="ARBA00063133"/>
    </source>
</evidence>
<dbReference type="PRINTS" id="PR00348">
    <property type="entry name" value="UBIQUITIN"/>
</dbReference>
<dbReference type="SMART" id="SM00213">
    <property type="entry name" value="UBQ"/>
    <property type="match status" value="1"/>
</dbReference>
<dbReference type="InterPro" id="IPR019956">
    <property type="entry name" value="Ubiquitin_dom"/>
</dbReference>
<keyword evidence="2" id="KW-0813">Transport</keyword>
<dbReference type="InterPro" id="IPR019954">
    <property type="entry name" value="Ubiquitin_CS"/>
</dbReference>
<dbReference type="InterPro" id="IPR047154">
    <property type="entry name" value="UBL4A-like"/>
</dbReference>
<dbReference type="SUPFAM" id="SSF54236">
    <property type="entry name" value="Ubiquitin-like"/>
    <property type="match status" value="1"/>
</dbReference>
<dbReference type="PROSITE" id="PS00299">
    <property type="entry name" value="UBIQUITIN_1"/>
    <property type="match status" value="1"/>
</dbReference>
<evidence type="ECO:0000256" key="3">
    <source>
        <dbReference type="ARBA" id="ARBA00022490"/>
    </source>
</evidence>
<dbReference type="CDD" id="cd01807">
    <property type="entry name" value="Ubl_UBL4A_like"/>
    <property type="match status" value="1"/>
</dbReference>
<dbReference type="GO" id="GO:0071818">
    <property type="term" value="C:BAT3 complex"/>
    <property type="evidence" value="ECO:0007669"/>
    <property type="project" value="TreeGrafter"/>
</dbReference>
<proteinExistence type="predicted"/>
<evidence type="ECO:0000313" key="6">
    <source>
        <dbReference type="EMBL" id="KAG8447761.1"/>
    </source>
</evidence>
<dbReference type="PANTHER" id="PTHR46555">
    <property type="entry name" value="UBIQUITIN-LIKE PROTEIN 4A"/>
    <property type="match status" value="1"/>
</dbReference>
<dbReference type="InterPro" id="IPR029071">
    <property type="entry name" value="Ubiquitin-like_domsf"/>
</dbReference>
<comment type="subcellular location">
    <subcellularLocation>
        <location evidence="1">Cytoplasm</location>
        <location evidence="1">Cytosol</location>
    </subcellularLocation>
</comment>
<comment type="caution">
    <text evidence="6">The sequence shown here is derived from an EMBL/GenBank/DDBJ whole genome shotgun (WGS) entry which is preliminary data.</text>
</comment>
<dbReference type="AlphaFoldDB" id="A0A8T2JZE5"/>
<dbReference type="PROSITE" id="PS50053">
    <property type="entry name" value="UBIQUITIN_2"/>
    <property type="match status" value="1"/>
</dbReference>
<dbReference type="FunFam" id="3.10.20.90:FF:000144">
    <property type="entry name" value="Ubiquitin-like protein 4A"/>
    <property type="match status" value="1"/>
</dbReference>
<reference evidence="6" key="1">
    <citation type="thesis" date="2020" institute="ProQuest LLC" country="789 East Eisenhower Parkway, Ann Arbor, MI, USA">
        <title>Comparative Genomics and Chromosome Evolution.</title>
        <authorList>
            <person name="Mudd A.B."/>
        </authorList>
    </citation>
    <scope>NUCLEOTIDE SEQUENCE</scope>
    <source>
        <strain evidence="6">Female2</strain>
        <tissue evidence="6">Blood</tissue>
    </source>
</reference>
<dbReference type="Pfam" id="PF00240">
    <property type="entry name" value="ubiquitin"/>
    <property type="match status" value="1"/>
</dbReference>
<name>A0A8T2JZE5_9PIPI</name>
<protein>
    <recommendedName>
        <fullName evidence="5">Ubiquitin-like domain-containing protein</fullName>
    </recommendedName>
</protein>
<evidence type="ECO:0000256" key="2">
    <source>
        <dbReference type="ARBA" id="ARBA00022448"/>
    </source>
</evidence>
<keyword evidence="3" id="KW-0963">Cytoplasm</keyword>
<dbReference type="PANTHER" id="PTHR46555:SF1">
    <property type="entry name" value="UBIQUITIN-LIKE PROTEIN 4A"/>
    <property type="match status" value="1"/>
</dbReference>